<dbReference type="PROSITE" id="PS50862">
    <property type="entry name" value="AA_TRNA_LIGASE_II"/>
    <property type="match status" value="1"/>
</dbReference>
<evidence type="ECO:0000256" key="4">
    <source>
        <dbReference type="ARBA" id="ARBA00022840"/>
    </source>
</evidence>
<feature type="binding site" evidence="9">
    <location>
        <begin position="313"/>
        <end position="315"/>
    </location>
    <ligand>
        <name>ATP</name>
        <dbReference type="ChEBI" id="CHEBI:30616"/>
    </ligand>
</feature>
<dbReference type="NCBIfam" id="TIGR00414">
    <property type="entry name" value="serS"/>
    <property type="match status" value="1"/>
</dbReference>
<name>A0AAV5QLJ9_9ASCO</name>
<dbReference type="PRINTS" id="PR00981">
    <property type="entry name" value="TRNASYNTHSER"/>
</dbReference>
<evidence type="ECO:0000256" key="8">
    <source>
        <dbReference type="PIRSR" id="PIRSR001529-1"/>
    </source>
</evidence>
<feature type="binding site" evidence="8">
    <location>
        <position position="336"/>
    </location>
    <ligand>
        <name>L-serine</name>
        <dbReference type="ChEBI" id="CHEBI:33384"/>
    </ligand>
</feature>
<keyword evidence="12" id="KW-1185">Reference proteome</keyword>
<evidence type="ECO:0000256" key="9">
    <source>
        <dbReference type="PIRSR" id="PIRSR001529-2"/>
    </source>
</evidence>
<dbReference type="EC" id="6.1.1.11" evidence="1"/>
<sequence length="476" mass="53893">MFASIPSSLVANSASRNYSVLAPPAYNLKHIIANLPQYADAVKRREVANHPDLSASSLQKLPIHYENYMFYTEHKKLLVELRNRLQDLYKRHGKSPALKQFLEDHPDIISLKDIKTQLKQVEDKLNSQKVPLFKVCSALPNLIDESALDSEFQVVEYINYPEQQSNAKTIDEKASFLEQALTQQDKFDHKTIVEKFGIVDFSTASKISGNSWYYLINDGALLEQALVQYALKEARKAGFTMCIPPSIVKDEISNACGFQPRDLNNEKQTYELSESNLVLTGTAEIPLAGLSMNKLFQYKELPQRLVGVSRSYRAEAGARGKDTKGLYRVHEFTKVELFTTCAGQGSKEEFSKIVEFQKSLIGKLGLLARVINIPANDLGAPAYQKYDIEAWMPGRGSWGELTSTSICTDFQSRRFHTKYVDQQNKRQFAHTLNGTAMAVPRVIVAIIENNYDPENDCIWVPEVLRPYMDDKEMISL</sequence>
<reference evidence="11 12" key="1">
    <citation type="journal article" date="2023" name="Elife">
        <title>Identification of key yeast species and microbe-microbe interactions impacting larval growth of Drosophila in the wild.</title>
        <authorList>
            <person name="Mure A."/>
            <person name="Sugiura Y."/>
            <person name="Maeda R."/>
            <person name="Honda K."/>
            <person name="Sakurai N."/>
            <person name="Takahashi Y."/>
            <person name="Watada M."/>
            <person name="Katoh T."/>
            <person name="Gotoh A."/>
            <person name="Gotoh Y."/>
            <person name="Taniguchi I."/>
            <person name="Nakamura K."/>
            <person name="Hayashi T."/>
            <person name="Katayama T."/>
            <person name="Uemura T."/>
            <person name="Hattori Y."/>
        </authorList>
    </citation>
    <scope>NUCLEOTIDE SEQUENCE [LARGE SCALE GENOMIC DNA]</scope>
    <source>
        <strain evidence="11 12">SC-9</strain>
    </source>
</reference>
<feature type="domain" description="Aminoacyl-transfer RNA synthetases class-II family profile" evidence="10">
    <location>
        <begin position="188"/>
        <end position="466"/>
    </location>
</feature>
<accession>A0AAV5QLJ9</accession>
<dbReference type="InterPro" id="IPR045864">
    <property type="entry name" value="aa-tRNA-synth_II/BPL/LPL"/>
</dbReference>
<dbReference type="GeneID" id="90073303"/>
<dbReference type="SUPFAM" id="SSF55681">
    <property type="entry name" value="Class II aaRS and biotin synthetases"/>
    <property type="match status" value="1"/>
</dbReference>
<dbReference type="InterPro" id="IPR002317">
    <property type="entry name" value="Ser-tRNA-ligase_type_1"/>
</dbReference>
<evidence type="ECO:0000256" key="1">
    <source>
        <dbReference type="ARBA" id="ARBA00012840"/>
    </source>
</evidence>
<dbReference type="PANTHER" id="PTHR11778">
    <property type="entry name" value="SERYL-TRNA SYNTHETASE"/>
    <property type="match status" value="1"/>
</dbReference>
<feature type="binding site" evidence="9">
    <location>
        <begin position="329"/>
        <end position="332"/>
    </location>
    <ligand>
        <name>ATP</name>
        <dbReference type="ChEBI" id="CHEBI:30616"/>
    </ligand>
</feature>
<protein>
    <recommendedName>
        <fullName evidence="1">serine--tRNA ligase</fullName>
        <ecNumber evidence="1">6.1.1.11</ecNumber>
    </recommendedName>
    <alternativeName>
        <fullName evidence="6">Seryl-tRNA synthetase</fullName>
    </alternativeName>
    <alternativeName>
        <fullName evidence="7">Seryl-tRNA(Ser) synthetase</fullName>
    </alternativeName>
</protein>
<evidence type="ECO:0000256" key="5">
    <source>
        <dbReference type="ARBA" id="ARBA00023146"/>
    </source>
</evidence>
<dbReference type="InterPro" id="IPR006195">
    <property type="entry name" value="aa-tRNA-synth_II"/>
</dbReference>
<dbReference type="EMBL" id="BTFZ01000006">
    <property type="protein sequence ID" value="GMM35324.1"/>
    <property type="molecule type" value="Genomic_DNA"/>
</dbReference>
<keyword evidence="4 9" id="KW-0067">ATP-binding</keyword>
<evidence type="ECO:0000256" key="2">
    <source>
        <dbReference type="ARBA" id="ARBA00022598"/>
    </source>
</evidence>
<dbReference type="AlphaFoldDB" id="A0AAV5QLJ9"/>
<dbReference type="Proteomes" id="UP001360560">
    <property type="component" value="Unassembled WGS sequence"/>
</dbReference>
<dbReference type="GO" id="GO:0006434">
    <property type="term" value="P:seryl-tRNA aminoacylation"/>
    <property type="evidence" value="ECO:0007669"/>
    <property type="project" value="InterPro"/>
</dbReference>
<organism evidence="11 12">
    <name type="scientific">Saccharomycopsis crataegensis</name>
    <dbReference type="NCBI Taxonomy" id="43959"/>
    <lineage>
        <taxon>Eukaryota</taxon>
        <taxon>Fungi</taxon>
        <taxon>Dikarya</taxon>
        <taxon>Ascomycota</taxon>
        <taxon>Saccharomycotina</taxon>
        <taxon>Saccharomycetes</taxon>
        <taxon>Saccharomycopsidaceae</taxon>
        <taxon>Saccharomycopsis</taxon>
    </lineage>
</organism>
<feature type="binding site" evidence="8">
    <location>
        <position position="313"/>
    </location>
    <ligand>
        <name>L-serine</name>
        <dbReference type="ChEBI" id="CHEBI:33384"/>
    </ligand>
</feature>
<dbReference type="PIRSF" id="PIRSF001529">
    <property type="entry name" value="Ser-tRNA-synth_IIa"/>
    <property type="match status" value="1"/>
</dbReference>
<keyword evidence="5" id="KW-0030">Aminoacyl-tRNA synthetase</keyword>
<dbReference type="Gene3D" id="3.30.930.10">
    <property type="entry name" value="Bira Bifunctional Protein, Domain 2"/>
    <property type="match status" value="1"/>
</dbReference>
<dbReference type="InterPro" id="IPR002314">
    <property type="entry name" value="aa-tRNA-synt_IIb"/>
</dbReference>
<keyword evidence="2 11" id="KW-0436">Ligase</keyword>
<evidence type="ECO:0000313" key="11">
    <source>
        <dbReference type="EMBL" id="GMM35324.1"/>
    </source>
</evidence>
<proteinExistence type="predicted"/>
<evidence type="ECO:0000256" key="3">
    <source>
        <dbReference type="ARBA" id="ARBA00022741"/>
    </source>
</evidence>
<feature type="binding site" evidence="9">
    <location>
        <begin position="400"/>
        <end position="403"/>
    </location>
    <ligand>
        <name>ATP</name>
        <dbReference type="ChEBI" id="CHEBI:30616"/>
    </ligand>
</feature>
<comment type="caution">
    <text evidence="11">The sequence shown here is derived from an EMBL/GenBank/DDBJ whole genome shotgun (WGS) entry which is preliminary data.</text>
</comment>
<keyword evidence="3" id="KW-0547">Nucleotide-binding</keyword>
<feature type="binding site" evidence="8">
    <location>
        <position position="282"/>
    </location>
    <ligand>
        <name>L-serine</name>
        <dbReference type="ChEBI" id="CHEBI:33384"/>
    </ligand>
</feature>
<evidence type="ECO:0000256" key="6">
    <source>
        <dbReference type="ARBA" id="ARBA00031113"/>
    </source>
</evidence>
<evidence type="ECO:0000313" key="12">
    <source>
        <dbReference type="Proteomes" id="UP001360560"/>
    </source>
</evidence>
<evidence type="ECO:0000256" key="7">
    <source>
        <dbReference type="ARBA" id="ARBA00034892"/>
    </source>
</evidence>
<evidence type="ECO:0000259" key="10">
    <source>
        <dbReference type="PROSITE" id="PS50862"/>
    </source>
</evidence>
<feature type="binding site" evidence="8">
    <location>
        <position position="433"/>
    </location>
    <ligand>
        <name>L-serine</name>
        <dbReference type="ChEBI" id="CHEBI:33384"/>
    </ligand>
</feature>
<gene>
    <name evidence="11" type="ORF">DASC09_026490</name>
</gene>
<feature type="site" description="Important for serine binding" evidence="8">
    <location>
        <position position="435"/>
    </location>
</feature>
<dbReference type="GO" id="GO:0005524">
    <property type="term" value="F:ATP binding"/>
    <property type="evidence" value="ECO:0007669"/>
    <property type="project" value="UniProtKB-KW"/>
</dbReference>
<dbReference type="GO" id="GO:0004828">
    <property type="term" value="F:serine-tRNA ligase activity"/>
    <property type="evidence" value="ECO:0007669"/>
    <property type="project" value="UniProtKB-EC"/>
</dbReference>
<dbReference type="RefSeq" id="XP_064852324.1">
    <property type="nucleotide sequence ID" value="XM_064996252.1"/>
</dbReference>
<dbReference type="Pfam" id="PF00587">
    <property type="entry name" value="tRNA-synt_2b"/>
    <property type="match status" value="1"/>
</dbReference>